<gene>
    <name evidence="1" type="ORF">IEO21_05832</name>
</gene>
<sequence length="206" mass="24044">MDTQRDADLTRISVDSLQDWLRIKDSYTQAALASLDDELRGSRLAAERDVLIMHLQQFVDRTFDMTRPNLRVNGRNFEELDTEEQEEEPFDEGFDRHIWSLAEQSLKWDREIAEKRRHQPMEVQTLMESLLERQRDVDAELAQEPEDERMTDAVQDNGQYIRCIIPCILFMSSSTGSNLRERESSSLTIECNIPRAQAGKSYSTRL</sequence>
<protein>
    <submittedName>
        <fullName evidence="1">Uncharacterized protein</fullName>
    </submittedName>
</protein>
<accession>A0A8H7P158</accession>
<name>A0A8H7P158_9APHY</name>
<reference evidence="1" key="2">
    <citation type="journal article" name="Front. Microbiol.">
        <title>Degradative Capacity of Two Strains of Rhodonia placenta: From Phenotype to Genotype.</title>
        <authorList>
            <person name="Kolle M."/>
            <person name="Horta M.A.C."/>
            <person name="Nowrousian M."/>
            <person name="Ohm R.A."/>
            <person name="Benz J.P."/>
            <person name="Pilgard A."/>
        </authorList>
    </citation>
    <scope>NUCLEOTIDE SEQUENCE</scope>
    <source>
        <strain evidence="1">FPRL280</strain>
    </source>
</reference>
<comment type="caution">
    <text evidence="1">The sequence shown here is derived from an EMBL/GenBank/DDBJ whole genome shotgun (WGS) entry which is preliminary data.</text>
</comment>
<dbReference type="AlphaFoldDB" id="A0A8H7P158"/>
<proteinExistence type="predicted"/>
<dbReference type="EMBL" id="JADOXO010000115">
    <property type="protein sequence ID" value="KAF9812999.1"/>
    <property type="molecule type" value="Genomic_DNA"/>
</dbReference>
<evidence type="ECO:0000313" key="1">
    <source>
        <dbReference type="EMBL" id="KAF9812999.1"/>
    </source>
</evidence>
<reference evidence="1" key="1">
    <citation type="submission" date="2020-11" db="EMBL/GenBank/DDBJ databases">
        <authorList>
            <person name="Koelle M."/>
            <person name="Horta M.A.C."/>
            <person name="Nowrousian M."/>
            <person name="Ohm R.A."/>
            <person name="Benz P."/>
            <person name="Pilgard A."/>
        </authorList>
    </citation>
    <scope>NUCLEOTIDE SEQUENCE</scope>
    <source>
        <strain evidence="1">FPRL280</strain>
    </source>
</reference>
<evidence type="ECO:0000313" key="2">
    <source>
        <dbReference type="Proteomes" id="UP000639403"/>
    </source>
</evidence>
<organism evidence="1 2">
    <name type="scientific">Rhodonia placenta</name>
    <dbReference type="NCBI Taxonomy" id="104341"/>
    <lineage>
        <taxon>Eukaryota</taxon>
        <taxon>Fungi</taxon>
        <taxon>Dikarya</taxon>
        <taxon>Basidiomycota</taxon>
        <taxon>Agaricomycotina</taxon>
        <taxon>Agaricomycetes</taxon>
        <taxon>Polyporales</taxon>
        <taxon>Adustoporiaceae</taxon>
        <taxon>Rhodonia</taxon>
    </lineage>
</organism>
<dbReference type="Proteomes" id="UP000639403">
    <property type="component" value="Unassembled WGS sequence"/>
</dbReference>